<evidence type="ECO:0000313" key="2">
    <source>
        <dbReference type="EMBL" id="KAB7507911.1"/>
    </source>
</evidence>
<feature type="non-terminal residue" evidence="2">
    <location>
        <position position="186"/>
    </location>
</feature>
<feature type="region of interest" description="Disordered" evidence="1">
    <location>
        <begin position="137"/>
        <end position="169"/>
    </location>
</feature>
<evidence type="ECO:0000256" key="1">
    <source>
        <dbReference type="SAM" id="MobiDB-lite"/>
    </source>
</evidence>
<protein>
    <submittedName>
        <fullName evidence="2">Uncharacterized protein</fullName>
    </submittedName>
</protein>
<gene>
    <name evidence="2" type="ORF">Anas_07234</name>
</gene>
<evidence type="ECO:0000313" key="3">
    <source>
        <dbReference type="Proteomes" id="UP000326759"/>
    </source>
</evidence>
<accession>A0A5N5TP81</accession>
<reference evidence="2 3" key="1">
    <citation type="journal article" date="2019" name="PLoS Biol.">
        <title>Sex chromosomes control vertical transmission of feminizing Wolbachia symbionts in an isopod.</title>
        <authorList>
            <person name="Becking T."/>
            <person name="Chebbi M.A."/>
            <person name="Giraud I."/>
            <person name="Moumen B."/>
            <person name="Laverre T."/>
            <person name="Caubet Y."/>
            <person name="Peccoud J."/>
            <person name="Gilbert C."/>
            <person name="Cordaux R."/>
        </authorList>
    </citation>
    <scope>NUCLEOTIDE SEQUENCE [LARGE SCALE GENOMIC DNA]</scope>
    <source>
        <strain evidence="2">ANa2</strain>
        <tissue evidence="2">Whole body excluding digestive tract and cuticle</tissue>
    </source>
</reference>
<dbReference type="EMBL" id="SEYY01000150">
    <property type="protein sequence ID" value="KAB7507911.1"/>
    <property type="molecule type" value="Genomic_DNA"/>
</dbReference>
<name>A0A5N5TP81_9CRUS</name>
<comment type="caution">
    <text evidence="2">The sequence shown here is derived from an EMBL/GenBank/DDBJ whole genome shotgun (WGS) entry which is preliminary data.</text>
</comment>
<proteinExistence type="predicted"/>
<keyword evidence="3" id="KW-1185">Reference proteome</keyword>
<sequence>MELGNDEISMMEEFSETCSSVSSEMELPELLPTIEENENFTFETDSYALQNNKDYQDLLNCLFKLESQRIYITKALEEIKVARRKAREDPLGFVELLQNGEIDFRPRINVAEVPEIDMSKYDITSYIESMRPITRKSTRETSFASASQPTDSDEMRDKKNKPKSATHNVAWTPEEQRRFVFPILFK</sequence>
<dbReference type="OrthoDB" id="20473at2759"/>
<dbReference type="PANTHER" id="PTHR22705">
    <property type="entry name" value="ZINC FINGER, ZZ DOMAIN CONTAINING 3"/>
    <property type="match status" value="1"/>
</dbReference>
<dbReference type="PANTHER" id="PTHR22705:SF0">
    <property type="entry name" value="ZZ-TYPE ZINC FINGER-CONTAINING PROTEIN 3"/>
    <property type="match status" value="1"/>
</dbReference>
<dbReference type="AlphaFoldDB" id="A0A5N5TP81"/>
<dbReference type="Proteomes" id="UP000326759">
    <property type="component" value="Unassembled WGS sequence"/>
</dbReference>
<feature type="compositionally biased region" description="Polar residues" evidence="1">
    <location>
        <begin position="140"/>
        <end position="150"/>
    </location>
</feature>
<organism evidence="2 3">
    <name type="scientific">Armadillidium nasatum</name>
    <dbReference type="NCBI Taxonomy" id="96803"/>
    <lineage>
        <taxon>Eukaryota</taxon>
        <taxon>Metazoa</taxon>
        <taxon>Ecdysozoa</taxon>
        <taxon>Arthropoda</taxon>
        <taxon>Crustacea</taxon>
        <taxon>Multicrustacea</taxon>
        <taxon>Malacostraca</taxon>
        <taxon>Eumalacostraca</taxon>
        <taxon>Peracarida</taxon>
        <taxon>Isopoda</taxon>
        <taxon>Oniscidea</taxon>
        <taxon>Crinocheta</taxon>
        <taxon>Armadillidiidae</taxon>
        <taxon>Armadillidium</taxon>
    </lineage>
</organism>
<dbReference type="InterPro" id="IPR037830">
    <property type="entry name" value="ZZZ3"/>
</dbReference>